<feature type="transmembrane region" description="Helical" evidence="1">
    <location>
        <begin position="152"/>
        <end position="174"/>
    </location>
</feature>
<evidence type="ECO:0000313" key="2">
    <source>
        <dbReference type="EMBL" id="MEQ3553132.1"/>
    </source>
</evidence>
<reference evidence="2 3" key="1">
    <citation type="submission" date="2024-03" db="EMBL/GenBank/DDBJ databases">
        <title>Draft genome sequence of Pseudonocardia nematodicida JCM 31783.</title>
        <authorList>
            <person name="Butdee W."/>
            <person name="Duangmal K."/>
        </authorList>
    </citation>
    <scope>NUCLEOTIDE SEQUENCE [LARGE SCALE GENOMIC DNA]</scope>
    <source>
        <strain evidence="2 3">JCM 31783</strain>
    </source>
</reference>
<feature type="transmembrane region" description="Helical" evidence="1">
    <location>
        <begin position="186"/>
        <end position="203"/>
    </location>
</feature>
<keyword evidence="1" id="KW-1133">Transmembrane helix</keyword>
<keyword evidence="3" id="KW-1185">Reference proteome</keyword>
<keyword evidence="1" id="KW-0472">Membrane</keyword>
<dbReference type="Proteomes" id="UP001494902">
    <property type="component" value="Unassembled WGS sequence"/>
</dbReference>
<organism evidence="2 3">
    <name type="scientific">Pseudonocardia nematodicida</name>
    <dbReference type="NCBI Taxonomy" id="1206997"/>
    <lineage>
        <taxon>Bacteria</taxon>
        <taxon>Bacillati</taxon>
        <taxon>Actinomycetota</taxon>
        <taxon>Actinomycetes</taxon>
        <taxon>Pseudonocardiales</taxon>
        <taxon>Pseudonocardiaceae</taxon>
        <taxon>Pseudonocardia</taxon>
    </lineage>
</organism>
<protein>
    <submittedName>
        <fullName evidence="2">DUF998 domain-containing protein</fullName>
    </submittedName>
</protein>
<accession>A0ABV1KHP7</accession>
<proteinExistence type="predicted"/>
<feature type="transmembrane region" description="Helical" evidence="1">
    <location>
        <begin position="84"/>
        <end position="100"/>
    </location>
</feature>
<name>A0ABV1KHP7_9PSEU</name>
<dbReference type="RefSeq" id="WP_349300197.1">
    <property type="nucleotide sequence ID" value="NZ_JBEDNQ010000009.1"/>
</dbReference>
<feature type="transmembrane region" description="Helical" evidence="1">
    <location>
        <begin position="61"/>
        <end position="77"/>
    </location>
</feature>
<feature type="transmembrane region" description="Helical" evidence="1">
    <location>
        <begin position="21"/>
        <end position="41"/>
    </location>
</feature>
<sequence>MSSPSSPRTEGAALSYLGLRRAVGVIGILLPLVLVVGDWVLGDDGLRPSISSYYYTPMRDVFVGSMCAVGVFLFCYRYERPDRLLANVTGTAAIAVALLPTRPEVGATTTQYVVGVLHLVAALVFFAGLAAFCLGLFTRGEVTNPRKASRNVVYRICGWTIIACLVVAALDAAFLPDELAVRWNTLFWIEAVGIVAFGVAWFVKGDTVLKDPPSTDPAPAV</sequence>
<gene>
    <name evidence="2" type="ORF">WIS52_21905</name>
</gene>
<evidence type="ECO:0000256" key="1">
    <source>
        <dbReference type="SAM" id="Phobius"/>
    </source>
</evidence>
<feature type="transmembrane region" description="Helical" evidence="1">
    <location>
        <begin position="112"/>
        <end position="140"/>
    </location>
</feature>
<dbReference type="EMBL" id="JBEDNQ010000009">
    <property type="protein sequence ID" value="MEQ3553132.1"/>
    <property type="molecule type" value="Genomic_DNA"/>
</dbReference>
<evidence type="ECO:0000313" key="3">
    <source>
        <dbReference type="Proteomes" id="UP001494902"/>
    </source>
</evidence>
<keyword evidence="1" id="KW-0812">Transmembrane</keyword>
<comment type="caution">
    <text evidence="2">The sequence shown here is derived from an EMBL/GenBank/DDBJ whole genome shotgun (WGS) entry which is preliminary data.</text>
</comment>